<keyword evidence="2" id="KW-0808">Transferase</keyword>
<dbReference type="Gene3D" id="3.40.630.30">
    <property type="match status" value="1"/>
</dbReference>
<sequence>MEIAVQYAHEKDLDWQEFNDTLIASSLGERRPVDDFERIKAMVENANLIITARINNKLVGVARSVTDWVFCTYLSDLFVDEQYQKLGIGRELIRHTKIASPQAKLILLSAPKAINYYPRIGMTHHTHAYTLDDPNDLV</sequence>
<dbReference type="Proteomes" id="UP000293162">
    <property type="component" value="Unassembled WGS sequence"/>
</dbReference>
<dbReference type="RefSeq" id="WP_130020923.1">
    <property type="nucleotide sequence ID" value="NZ_SEWF01000012.1"/>
</dbReference>
<dbReference type="PANTHER" id="PTHR43233:SF1">
    <property type="entry name" value="FAMILY N-ACETYLTRANSFERASE, PUTATIVE (AFU_ORTHOLOGUE AFUA_6G03350)-RELATED"/>
    <property type="match status" value="1"/>
</dbReference>
<dbReference type="GO" id="GO:0016747">
    <property type="term" value="F:acyltransferase activity, transferring groups other than amino-acyl groups"/>
    <property type="evidence" value="ECO:0007669"/>
    <property type="project" value="InterPro"/>
</dbReference>
<dbReference type="PANTHER" id="PTHR43233">
    <property type="entry name" value="FAMILY N-ACETYLTRANSFERASE, PUTATIVE (AFU_ORTHOLOGUE AFUA_6G03350)-RELATED"/>
    <property type="match status" value="1"/>
</dbReference>
<keyword evidence="3" id="KW-1185">Reference proteome</keyword>
<dbReference type="OrthoDB" id="9775804at2"/>
<reference evidence="2 3" key="1">
    <citation type="submission" date="2019-02" db="EMBL/GenBank/DDBJ databases">
        <title>Bacterial novel species Emticicia sp. 17J42-9 isolated from soil.</title>
        <authorList>
            <person name="Jung H.-Y."/>
        </authorList>
    </citation>
    <scope>NUCLEOTIDE SEQUENCE [LARGE SCALE GENOMIC DNA]</scope>
    <source>
        <strain evidence="2 3">17J42-9</strain>
    </source>
</reference>
<dbReference type="CDD" id="cd04301">
    <property type="entry name" value="NAT_SF"/>
    <property type="match status" value="1"/>
</dbReference>
<dbReference type="SUPFAM" id="SSF55729">
    <property type="entry name" value="Acyl-CoA N-acyltransferases (Nat)"/>
    <property type="match status" value="1"/>
</dbReference>
<dbReference type="AlphaFoldDB" id="A0A4Q5M0Q3"/>
<comment type="caution">
    <text evidence="2">The sequence shown here is derived from an EMBL/GenBank/DDBJ whole genome shotgun (WGS) entry which is preliminary data.</text>
</comment>
<name>A0A4Q5M0Q3_9BACT</name>
<organism evidence="2 3">
    <name type="scientific">Emticicia agri</name>
    <dbReference type="NCBI Taxonomy" id="2492393"/>
    <lineage>
        <taxon>Bacteria</taxon>
        <taxon>Pseudomonadati</taxon>
        <taxon>Bacteroidota</taxon>
        <taxon>Cytophagia</taxon>
        <taxon>Cytophagales</taxon>
        <taxon>Leadbetterellaceae</taxon>
        <taxon>Emticicia</taxon>
    </lineage>
</organism>
<feature type="domain" description="N-acetyltransferase" evidence="1">
    <location>
        <begin position="1"/>
        <end position="138"/>
    </location>
</feature>
<gene>
    <name evidence="2" type="ORF">EWM59_10505</name>
</gene>
<proteinExistence type="predicted"/>
<dbReference type="Pfam" id="PF00583">
    <property type="entry name" value="Acetyltransf_1"/>
    <property type="match status" value="1"/>
</dbReference>
<dbReference type="InterPro" id="IPR000182">
    <property type="entry name" value="GNAT_dom"/>
</dbReference>
<protein>
    <submittedName>
        <fullName evidence="2">N-acetyltransferase</fullName>
    </submittedName>
</protein>
<accession>A0A4Q5M0Q3</accession>
<dbReference type="InterPro" id="IPR016181">
    <property type="entry name" value="Acyl_CoA_acyltransferase"/>
</dbReference>
<dbReference type="EMBL" id="SEWF01000012">
    <property type="protein sequence ID" value="RYU95784.1"/>
    <property type="molecule type" value="Genomic_DNA"/>
</dbReference>
<evidence type="ECO:0000313" key="2">
    <source>
        <dbReference type="EMBL" id="RYU95784.1"/>
    </source>
</evidence>
<evidence type="ECO:0000313" key="3">
    <source>
        <dbReference type="Proteomes" id="UP000293162"/>
    </source>
</evidence>
<dbReference type="InterPro" id="IPR053144">
    <property type="entry name" value="Acetyltransferase_Butenolide"/>
</dbReference>
<dbReference type="PROSITE" id="PS51186">
    <property type="entry name" value="GNAT"/>
    <property type="match status" value="1"/>
</dbReference>
<evidence type="ECO:0000259" key="1">
    <source>
        <dbReference type="PROSITE" id="PS51186"/>
    </source>
</evidence>